<dbReference type="GO" id="GO:0005829">
    <property type="term" value="C:cytosol"/>
    <property type="evidence" value="ECO:0007669"/>
    <property type="project" value="TreeGrafter"/>
</dbReference>
<dbReference type="AlphaFoldDB" id="A0A199UVL2"/>
<dbReference type="GO" id="GO:0016757">
    <property type="term" value="F:glycosyltransferase activity"/>
    <property type="evidence" value="ECO:0007669"/>
    <property type="project" value="UniProtKB-KW"/>
</dbReference>
<reference evidence="3 4" key="1">
    <citation type="journal article" date="2016" name="DNA Res.">
        <title>The draft genome of MD-2 pineapple using hybrid error correction of long reads.</title>
        <authorList>
            <person name="Redwan R.M."/>
            <person name="Saidin A."/>
            <person name="Kumar S.V."/>
        </authorList>
    </citation>
    <scope>NUCLEOTIDE SEQUENCE [LARGE SCALE GENOMIC DNA]</scope>
    <source>
        <strain evidence="4">cv. MD2</strain>
        <tissue evidence="3">Leaf</tissue>
    </source>
</reference>
<dbReference type="EMBL" id="LSRQ01004743">
    <property type="protein sequence ID" value="OAY68799.1"/>
    <property type="molecule type" value="Genomic_DNA"/>
</dbReference>
<dbReference type="Proteomes" id="UP000092600">
    <property type="component" value="Unassembled WGS sequence"/>
</dbReference>
<accession>A0A199UVL2</accession>
<dbReference type="PANTHER" id="PTHR11922">
    <property type="entry name" value="GMP SYNTHASE-RELATED"/>
    <property type="match status" value="1"/>
</dbReference>
<evidence type="ECO:0000256" key="2">
    <source>
        <dbReference type="ARBA" id="ARBA00022679"/>
    </source>
</evidence>
<evidence type="ECO:0000313" key="3">
    <source>
        <dbReference type="EMBL" id="OAY68799.1"/>
    </source>
</evidence>
<dbReference type="PANTHER" id="PTHR11922:SF1">
    <property type="entry name" value="ANTHRANILATE PHOSPHORIBOSYLTRANSFERASE"/>
    <property type="match status" value="1"/>
</dbReference>
<evidence type="ECO:0000256" key="1">
    <source>
        <dbReference type="ARBA" id="ARBA00022676"/>
    </source>
</evidence>
<dbReference type="Gene3D" id="3.40.1030.10">
    <property type="entry name" value="Nucleoside phosphorylase/phosphoribosyltransferase catalytic domain"/>
    <property type="match status" value="1"/>
</dbReference>
<name>A0A199UVL2_ANACO</name>
<dbReference type="STRING" id="4615.A0A199UVL2"/>
<evidence type="ECO:0000313" key="4">
    <source>
        <dbReference type="Proteomes" id="UP000092600"/>
    </source>
</evidence>
<dbReference type="GO" id="GO:0003921">
    <property type="term" value="F:GMP synthase activity"/>
    <property type="evidence" value="ECO:0007669"/>
    <property type="project" value="TreeGrafter"/>
</dbReference>
<comment type="caution">
    <text evidence="3">The sequence shown here is derived from an EMBL/GenBank/DDBJ whole genome shotgun (WGS) entry which is preliminary data.</text>
</comment>
<sequence>MKILLKPNPNPNPNFPSFSLPTKRASLSLSKNPSSLRFLTRTRAGSSAAAAIDEAGLLEMDLRNPALSTSYRPPEIPQPNRTVLEAQAKVCTGPEQTKPLGEEQAIRVLDTILTSDPEGTIMGTTSSIGPHYVGQGTAEMRLVGALREVLAGGHLGYEEVQGILRDVLPISIEKDKPAKGGVTEGQLLKFMGANTHMSPEQAKKLLEDENVGFSYVSLQEARPSLYSLIGLREHIKKRPPLATSEKVQQFVRARGREAIVAGFYHGGYEDSLLMLMKRRSVHSGLVVKGEEGALSMTTKARSANASKGLPVNHCSGFRSPSSAILSDIDGISRETFSIVVNAEDYGFKPTDTPRTDRSVLRNIELGLAALRGEKGPAYDRIVLNAGMVDHLLGCAGAEDISSALDRAREVIDSGNALKRLMNYIKLSHKVL</sequence>
<keyword evidence="2 3" id="KW-0808">Transferase</keyword>
<organism evidence="3 4">
    <name type="scientific">Ananas comosus</name>
    <name type="common">Pineapple</name>
    <name type="synonym">Ananas ananas</name>
    <dbReference type="NCBI Taxonomy" id="4615"/>
    <lineage>
        <taxon>Eukaryota</taxon>
        <taxon>Viridiplantae</taxon>
        <taxon>Streptophyta</taxon>
        <taxon>Embryophyta</taxon>
        <taxon>Tracheophyta</taxon>
        <taxon>Spermatophyta</taxon>
        <taxon>Magnoliopsida</taxon>
        <taxon>Liliopsida</taxon>
        <taxon>Poales</taxon>
        <taxon>Bromeliaceae</taxon>
        <taxon>Bromelioideae</taxon>
        <taxon>Ananas</taxon>
    </lineage>
</organism>
<protein>
    <submittedName>
        <fullName evidence="3">Anthranilate phosphoribosyltransferase</fullName>
    </submittedName>
</protein>
<dbReference type="SUPFAM" id="SSF52418">
    <property type="entry name" value="Nucleoside phosphorylase/phosphoribosyltransferase catalytic domain"/>
    <property type="match status" value="1"/>
</dbReference>
<keyword evidence="1 3" id="KW-0328">Glycosyltransferase</keyword>
<gene>
    <name evidence="3" type="ORF">ACMD2_17213</name>
</gene>
<proteinExistence type="predicted"/>
<dbReference type="InterPro" id="IPR035902">
    <property type="entry name" value="Nuc_phospho_transferase"/>
</dbReference>